<dbReference type="GO" id="GO:0000166">
    <property type="term" value="F:nucleotide binding"/>
    <property type="evidence" value="ECO:0007669"/>
    <property type="project" value="UniProtKB-KW"/>
</dbReference>
<evidence type="ECO:0000256" key="5">
    <source>
        <dbReference type="ARBA" id="ARBA00022741"/>
    </source>
</evidence>
<evidence type="ECO:0000256" key="3">
    <source>
        <dbReference type="ARBA" id="ARBA00012643"/>
    </source>
</evidence>
<dbReference type="GO" id="GO:0008253">
    <property type="term" value="F:5'-nucleotidase activity"/>
    <property type="evidence" value="ECO:0007669"/>
    <property type="project" value="UniProtKB-EC"/>
</dbReference>
<accession>A0A6V2LV99</accession>
<evidence type="ECO:0000313" key="10">
    <source>
        <dbReference type="EMBL" id="CAE0527656.1"/>
    </source>
</evidence>
<comment type="catalytic activity">
    <reaction evidence="1">
        <text>a ribonucleoside 5'-phosphate + H2O = a ribonucleoside + phosphate</text>
        <dbReference type="Rhea" id="RHEA:12484"/>
        <dbReference type="ChEBI" id="CHEBI:15377"/>
        <dbReference type="ChEBI" id="CHEBI:18254"/>
        <dbReference type="ChEBI" id="CHEBI:43474"/>
        <dbReference type="ChEBI" id="CHEBI:58043"/>
        <dbReference type="EC" id="3.1.3.5"/>
    </reaction>
</comment>
<reference evidence="10" key="1">
    <citation type="submission" date="2021-01" db="EMBL/GenBank/DDBJ databases">
        <authorList>
            <person name="Corre E."/>
            <person name="Pelletier E."/>
            <person name="Niang G."/>
            <person name="Scheremetjew M."/>
            <person name="Finn R."/>
            <person name="Kale V."/>
            <person name="Holt S."/>
            <person name="Cochrane G."/>
            <person name="Meng A."/>
            <person name="Brown T."/>
            <person name="Cohen L."/>
        </authorList>
    </citation>
    <scope>NUCLEOTIDE SEQUENCE</scope>
    <source>
        <strain evidence="10">379</strain>
    </source>
</reference>
<sequence>MLQAPSLLSLGACAVAAGVAAHVARRALLHRRSGTPALGFDAALARLSGSSVEDLILIVDFDRTLTDGDSAQCHDVIGATSLVPESLRAGFAPLLDFSDPAKVPYKGDAWWVRANELLLTHASRVLTPETVRRLVHEAPLFGTSTQPMQLRPGAARLLARLSELDVPVLIVSAGFADIIAAFLAARAVPLGSNVRVCSNLLVHDAASGQLTGIEPSPPITGCNKQLTFERNRDWFTTTHRRRRDAS</sequence>
<dbReference type="GO" id="GO:0005737">
    <property type="term" value="C:cytoplasm"/>
    <property type="evidence" value="ECO:0007669"/>
    <property type="project" value="InterPro"/>
</dbReference>
<organism evidence="10">
    <name type="scientific">Emiliania huxleyi</name>
    <name type="common">Coccolithophore</name>
    <name type="synonym">Pontosphaera huxleyi</name>
    <dbReference type="NCBI Taxonomy" id="2903"/>
    <lineage>
        <taxon>Eukaryota</taxon>
        <taxon>Haptista</taxon>
        <taxon>Haptophyta</taxon>
        <taxon>Prymnesiophyceae</taxon>
        <taxon>Isochrysidales</taxon>
        <taxon>Noelaerhabdaceae</taxon>
        <taxon>Emiliania</taxon>
    </lineage>
</organism>
<dbReference type="Pfam" id="PF05822">
    <property type="entry name" value="UMPH-1"/>
    <property type="match status" value="1"/>
</dbReference>
<name>A0A6V2LV99_EMIHU</name>
<gene>
    <name evidence="10" type="ORF">EHUX00137_LOCUS4020</name>
</gene>
<evidence type="ECO:0000256" key="7">
    <source>
        <dbReference type="ARBA" id="ARBA00022842"/>
    </source>
</evidence>
<evidence type="ECO:0000256" key="2">
    <source>
        <dbReference type="ARBA" id="ARBA00008389"/>
    </source>
</evidence>
<dbReference type="InterPro" id="IPR036412">
    <property type="entry name" value="HAD-like_sf"/>
</dbReference>
<dbReference type="InterPro" id="IPR006434">
    <property type="entry name" value="Pyrimidine_nucleotidase_eu"/>
</dbReference>
<evidence type="ECO:0000256" key="4">
    <source>
        <dbReference type="ARBA" id="ARBA00022723"/>
    </source>
</evidence>
<dbReference type="SUPFAM" id="SSF56784">
    <property type="entry name" value="HAD-like"/>
    <property type="match status" value="1"/>
</dbReference>
<proteinExistence type="inferred from homology"/>
<keyword evidence="4" id="KW-0479">Metal-binding</keyword>
<dbReference type="GO" id="GO:0009117">
    <property type="term" value="P:nucleotide metabolic process"/>
    <property type="evidence" value="ECO:0007669"/>
    <property type="project" value="UniProtKB-KW"/>
</dbReference>
<feature type="chain" id="PRO_5030160920" description="5'-nucleotidase" evidence="9">
    <location>
        <begin position="22"/>
        <end position="246"/>
    </location>
</feature>
<dbReference type="Gene3D" id="3.40.50.1000">
    <property type="entry name" value="HAD superfamily/HAD-like"/>
    <property type="match status" value="1"/>
</dbReference>
<keyword evidence="6" id="KW-0378">Hydrolase</keyword>
<dbReference type="EMBL" id="HBIR01005806">
    <property type="protein sequence ID" value="CAE0527656.1"/>
    <property type="molecule type" value="Transcribed_RNA"/>
</dbReference>
<dbReference type="PANTHER" id="PTHR13045:SF0">
    <property type="entry name" value="7-METHYLGUANOSINE PHOSPHATE-SPECIFIC 5'-NUCLEOTIDASE"/>
    <property type="match status" value="1"/>
</dbReference>
<dbReference type="PANTHER" id="PTHR13045">
    <property type="entry name" value="5'-NUCLEOTIDASE"/>
    <property type="match status" value="1"/>
</dbReference>
<protein>
    <recommendedName>
        <fullName evidence="3">5'-nucleotidase</fullName>
        <ecNumber evidence="3">3.1.3.5</ecNumber>
    </recommendedName>
</protein>
<evidence type="ECO:0000256" key="9">
    <source>
        <dbReference type="SAM" id="SignalP"/>
    </source>
</evidence>
<keyword evidence="8" id="KW-0546">Nucleotide metabolism</keyword>
<keyword evidence="9" id="KW-0732">Signal</keyword>
<evidence type="ECO:0000256" key="6">
    <source>
        <dbReference type="ARBA" id="ARBA00022801"/>
    </source>
</evidence>
<dbReference type="AlphaFoldDB" id="A0A6V2LV99"/>
<evidence type="ECO:0000256" key="1">
    <source>
        <dbReference type="ARBA" id="ARBA00000815"/>
    </source>
</evidence>
<feature type="signal peptide" evidence="9">
    <location>
        <begin position="1"/>
        <end position="21"/>
    </location>
</feature>
<dbReference type="GO" id="GO:0000287">
    <property type="term" value="F:magnesium ion binding"/>
    <property type="evidence" value="ECO:0007669"/>
    <property type="project" value="InterPro"/>
</dbReference>
<evidence type="ECO:0000256" key="8">
    <source>
        <dbReference type="ARBA" id="ARBA00023080"/>
    </source>
</evidence>
<dbReference type="InterPro" id="IPR023214">
    <property type="entry name" value="HAD_sf"/>
</dbReference>
<keyword evidence="7" id="KW-0460">Magnesium</keyword>
<dbReference type="EC" id="3.1.3.5" evidence="3"/>
<comment type="similarity">
    <text evidence="2">Belongs to the pyrimidine 5'-nucleotidase family.</text>
</comment>
<keyword evidence="5" id="KW-0547">Nucleotide-binding</keyword>